<evidence type="ECO:0000256" key="7">
    <source>
        <dbReference type="SAM" id="Phobius"/>
    </source>
</evidence>
<feature type="signal peptide" evidence="8">
    <location>
        <begin position="1"/>
        <end position="23"/>
    </location>
</feature>
<keyword evidence="2 7" id="KW-0812">Transmembrane</keyword>
<evidence type="ECO:0000313" key="10">
    <source>
        <dbReference type="EMBL" id="KJZ01892.1"/>
    </source>
</evidence>
<dbReference type="STRING" id="151081.TW72_02820"/>
<dbReference type="InterPro" id="IPR003646">
    <property type="entry name" value="SH3-like_bac-type"/>
</dbReference>
<feature type="domain" description="SH3b" evidence="9">
    <location>
        <begin position="25"/>
        <end position="91"/>
    </location>
</feature>
<keyword evidence="12" id="KW-1185">Reference proteome</keyword>
<reference evidence="11" key="4">
    <citation type="submission" date="2019-09" db="EMBL/GenBank/DDBJ databases">
        <title>Co-occurence of chitin degradation, pigmentation and bioactivity in marine Pseudoalteromonas.</title>
        <authorList>
            <person name="Sonnenschein E.C."/>
            <person name="Bech P.K."/>
        </authorList>
    </citation>
    <scope>NUCLEOTIDE SEQUENCE</scope>
    <source>
        <strain evidence="11">S2897</strain>
    </source>
</reference>
<keyword evidence="3 8" id="KW-0732">Signal</keyword>
<dbReference type="eggNOG" id="COG4991">
    <property type="taxonomic scope" value="Bacteria"/>
</dbReference>
<feature type="chain" id="PRO_5033716463" evidence="8">
    <location>
        <begin position="24"/>
        <end position="196"/>
    </location>
</feature>
<evidence type="ECO:0000313" key="12">
    <source>
        <dbReference type="Proteomes" id="UP000033664"/>
    </source>
</evidence>
<feature type="coiled-coil region" evidence="6">
    <location>
        <begin position="97"/>
        <end position="159"/>
    </location>
</feature>
<comment type="subcellular location">
    <subcellularLocation>
        <location evidence="1">Membrane</location>
        <topology evidence="1">Single-pass membrane protein</topology>
    </subcellularLocation>
</comment>
<dbReference type="PIRSF" id="PIRSF006158">
    <property type="entry name" value="UCP006158_SH3"/>
    <property type="match status" value="1"/>
</dbReference>
<dbReference type="EMBL" id="PNCG01000001">
    <property type="protein sequence ID" value="TMP88902.1"/>
    <property type="molecule type" value="Genomic_DNA"/>
</dbReference>
<evidence type="ECO:0000256" key="1">
    <source>
        <dbReference type="ARBA" id="ARBA00004167"/>
    </source>
</evidence>
<reference evidence="10 12" key="1">
    <citation type="journal article" date="2015" name="BMC Genomics">
        <title>Genome mining reveals unlocked bioactive potential of marine Gram-negative bacteria.</title>
        <authorList>
            <person name="Machado H."/>
            <person name="Sonnenschein E.C."/>
            <person name="Melchiorsen J."/>
            <person name="Gram L."/>
        </authorList>
    </citation>
    <scope>NUCLEOTIDE SEQUENCE [LARGE SCALE GENOMIC DNA]</scope>
    <source>
        <strain evidence="10 12">S3137</strain>
    </source>
</reference>
<keyword evidence="4 7" id="KW-1133">Transmembrane helix</keyword>
<evidence type="ECO:0000256" key="4">
    <source>
        <dbReference type="ARBA" id="ARBA00022989"/>
    </source>
</evidence>
<dbReference type="AlphaFoldDB" id="A0A0F4PQU7"/>
<evidence type="ECO:0000256" key="3">
    <source>
        <dbReference type="ARBA" id="ARBA00022729"/>
    </source>
</evidence>
<dbReference type="Proteomes" id="UP000305874">
    <property type="component" value="Unassembled WGS sequence"/>
</dbReference>
<sequence>MVKHACVALAFMLSALFTTAAHAEQGTAYISDELYIFMHSGAGKNYRILGSVDAGTPVTLVSGEENNGFLEIIDDKQRQGWVETKFINQDKSLKIQYQELGEQLAQTQQALRNAQAQLPELQTLNRDLQEQAQQLQAQLDQAIAERDALNAKQQGLKAKEKRQLLTYGGAIAFIGLFLGIILTVILSRRKRYDGWA</sequence>
<evidence type="ECO:0000313" key="13">
    <source>
        <dbReference type="Proteomes" id="UP000305874"/>
    </source>
</evidence>
<dbReference type="PROSITE" id="PS51781">
    <property type="entry name" value="SH3B"/>
    <property type="match status" value="1"/>
</dbReference>
<dbReference type="Gene3D" id="2.30.30.40">
    <property type="entry name" value="SH3 Domains"/>
    <property type="match status" value="1"/>
</dbReference>
<dbReference type="PATRIC" id="fig|151081.8.peg.1742"/>
<accession>A0A0F4PQU7</accession>
<evidence type="ECO:0000313" key="11">
    <source>
        <dbReference type="EMBL" id="TMP88902.1"/>
    </source>
</evidence>
<dbReference type="OrthoDB" id="9790951at2"/>
<dbReference type="EMBL" id="JXXZ01000002">
    <property type="protein sequence ID" value="KJZ01892.1"/>
    <property type="molecule type" value="Genomic_DNA"/>
</dbReference>
<evidence type="ECO:0000259" key="9">
    <source>
        <dbReference type="PROSITE" id="PS51781"/>
    </source>
</evidence>
<organism evidence="10 12">
    <name type="scientific">Pseudoalteromonas ruthenica</name>
    <dbReference type="NCBI Taxonomy" id="151081"/>
    <lineage>
        <taxon>Bacteria</taxon>
        <taxon>Pseudomonadati</taxon>
        <taxon>Pseudomonadota</taxon>
        <taxon>Gammaproteobacteria</taxon>
        <taxon>Alteromonadales</taxon>
        <taxon>Pseudoalteromonadaceae</taxon>
        <taxon>Pseudoalteromonas</taxon>
    </lineage>
</organism>
<dbReference type="GO" id="GO:0016020">
    <property type="term" value="C:membrane"/>
    <property type="evidence" value="ECO:0007669"/>
    <property type="project" value="UniProtKB-SubCell"/>
</dbReference>
<dbReference type="Pfam" id="PF08239">
    <property type="entry name" value="SH3_3"/>
    <property type="match status" value="1"/>
</dbReference>
<keyword evidence="6" id="KW-0175">Coiled coil</keyword>
<name>A0A0F4PQU7_9GAMM</name>
<reference evidence="11 13" key="2">
    <citation type="submission" date="2017-12" db="EMBL/GenBank/DDBJ databases">
        <authorList>
            <person name="Paulsen S."/>
            <person name="Gram L.K."/>
        </authorList>
    </citation>
    <scope>NUCLEOTIDE SEQUENCE [LARGE SCALE GENOMIC DNA]</scope>
    <source>
        <strain evidence="11 13">S2897</strain>
    </source>
</reference>
<dbReference type="Proteomes" id="UP000033664">
    <property type="component" value="Unassembled WGS sequence"/>
</dbReference>
<keyword evidence="5 7" id="KW-0472">Membrane</keyword>
<dbReference type="SMART" id="SM00287">
    <property type="entry name" value="SH3b"/>
    <property type="match status" value="1"/>
</dbReference>
<dbReference type="GeneID" id="58227418"/>
<protein>
    <submittedName>
        <fullName evidence="11">TIGR04211 family SH3 domain-containing protein</fullName>
    </submittedName>
</protein>
<evidence type="ECO:0000256" key="6">
    <source>
        <dbReference type="SAM" id="Coils"/>
    </source>
</evidence>
<evidence type="ECO:0000256" key="8">
    <source>
        <dbReference type="SAM" id="SignalP"/>
    </source>
</evidence>
<feature type="transmembrane region" description="Helical" evidence="7">
    <location>
        <begin position="164"/>
        <end position="186"/>
    </location>
</feature>
<gene>
    <name evidence="11" type="ORF">CWC05_00690</name>
    <name evidence="10" type="ORF">TW72_02820</name>
</gene>
<evidence type="ECO:0000256" key="5">
    <source>
        <dbReference type="ARBA" id="ARBA00023136"/>
    </source>
</evidence>
<dbReference type="InterPro" id="IPR016476">
    <property type="entry name" value="SH3_dom_pro"/>
</dbReference>
<reference evidence="13" key="3">
    <citation type="submission" date="2019-06" db="EMBL/GenBank/DDBJ databases">
        <title>Co-occurence of chitin degradation, pigmentation and bioactivity in marine Pseudoalteromonas.</title>
        <authorList>
            <person name="Sonnenschein E.C."/>
            <person name="Bech P.K."/>
        </authorList>
    </citation>
    <scope>NUCLEOTIDE SEQUENCE [LARGE SCALE GENOMIC DNA]</scope>
    <source>
        <strain evidence="13">S2897</strain>
    </source>
</reference>
<dbReference type="RefSeq" id="WP_022943370.1">
    <property type="nucleotide sequence ID" value="NZ_CP023396.1"/>
</dbReference>
<proteinExistence type="predicted"/>
<comment type="caution">
    <text evidence="10">The sequence shown here is derived from an EMBL/GenBank/DDBJ whole genome shotgun (WGS) entry which is preliminary data.</text>
</comment>
<dbReference type="NCBIfam" id="TIGR04211">
    <property type="entry name" value="SH3_and_anchor"/>
    <property type="match status" value="1"/>
</dbReference>
<evidence type="ECO:0000256" key="2">
    <source>
        <dbReference type="ARBA" id="ARBA00022692"/>
    </source>
</evidence>